<dbReference type="Gene3D" id="3.40.630.30">
    <property type="match status" value="1"/>
</dbReference>
<dbReference type="EMBL" id="KN832874">
    <property type="protein sequence ID" value="KIN02694.1"/>
    <property type="molecule type" value="Genomic_DNA"/>
</dbReference>
<dbReference type="SUPFAM" id="SSF55729">
    <property type="entry name" value="Acyl-CoA N-acyltransferases (Nat)"/>
    <property type="match status" value="1"/>
</dbReference>
<dbReference type="AlphaFoldDB" id="A0A0C3CUP2"/>
<accession>A0A0C3CUP2</accession>
<evidence type="ECO:0000313" key="2">
    <source>
        <dbReference type="EMBL" id="KIN02694.1"/>
    </source>
</evidence>
<dbReference type="OrthoDB" id="2115692at2759"/>
<dbReference type="PANTHER" id="PTHR42791:SF1">
    <property type="entry name" value="N-ACETYLTRANSFERASE DOMAIN-CONTAINING PROTEIN"/>
    <property type="match status" value="1"/>
</dbReference>
<reference evidence="3" key="2">
    <citation type="submission" date="2015-01" db="EMBL/GenBank/DDBJ databases">
        <title>Evolutionary Origins and Diversification of the Mycorrhizal Mutualists.</title>
        <authorList>
            <consortium name="DOE Joint Genome Institute"/>
            <consortium name="Mycorrhizal Genomics Consortium"/>
            <person name="Kohler A."/>
            <person name="Kuo A."/>
            <person name="Nagy L.G."/>
            <person name="Floudas D."/>
            <person name="Copeland A."/>
            <person name="Barry K.W."/>
            <person name="Cichocki N."/>
            <person name="Veneault-Fourrey C."/>
            <person name="LaButti K."/>
            <person name="Lindquist E.A."/>
            <person name="Lipzen A."/>
            <person name="Lundell T."/>
            <person name="Morin E."/>
            <person name="Murat C."/>
            <person name="Riley R."/>
            <person name="Ohm R."/>
            <person name="Sun H."/>
            <person name="Tunlid A."/>
            <person name="Henrissat B."/>
            <person name="Grigoriev I.V."/>
            <person name="Hibbett D.S."/>
            <person name="Martin F."/>
        </authorList>
    </citation>
    <scope>NUCLEOTIDE SEQUENCE [LARGE SCALE GENOMIC DNA]</scope>
    <source>
        <strain evidence="3">Zn</strain>
    </source>
</reference>
<reference evidence="2 3" key="1">
    <citation type="submission" date="2014-04" db="EMBL/GenBank/DDBJ databases">
        <authorList>
            <consortium name="DOE Joint Genome Institute"/>
            <person name="Kuo A."/>
            <person name="Martino E."/>
            <person name="Perotto S."/>
            <person name="Kohler A."/>
            <person name="Nagy L.G."/>
            <person name="Floudas D."/>
            <person name="Copeland A."/>
            <person name="Barry K.W."/>
            <person name="Cichocki N."/>
            <person name="Veneault-Fourrey C."/>
            <person name="LaButti K."/>
            <person name="Lindquist E.A."/>
            <person name="Lipzen A."/>
            <person name="Lundell T."/>
            <person name="Morin E."/>
            <person name="Murat C."/>
            <person name="Sun H."/>
            <person name="Tunlid A."/>
            <person name="Henrissat B."/>
            <person name="Grigoriev I.V."/>
            <person name="Hibbett D.S."/>
            <person name="Martin F."/>
            <person name="Nordberg H.P."/>
            <person name="Cantor M.N."/>
            <person name="Hua S.X."/>
        </authorList>
    </citation>
    <scope>NUCLEOTIDE SEQUENCE [LARGE SCALE GENOMIC DNA]</scope>
    <source>
        <strain evidence="2 3">Zn</strain>
    </source>
</reference>
<sequence>MESAFTLSTVIEEEDWDPIFVLQWHCFKDSPQISVFHPGGHDPAEREANIFGLKIGVFGGPVERAYAKLSDAQTGNITSFISCRVWRGPLGIIDGEYATPPPPVELPRVKDENEREFLEWYWTSAGKAMRETKEMQVPHVYIQVLCTDPTWQGHGAASRLLQWIFDFAMKEHLGSCVLQCSPKNKTFYERFGFKSMGTRTFIDEKLFPGRIGPTAVVMVKHM</sequence>
<name>A0A0C3CUP2_OIDMZ</name>
<dbReference type="Pfam" id="PF13673">
    <property type="entry name" value="Acetyltransf_10"/>
    <property type="match status" value="1"/>
</dbReference>
<dbReference type="Proteomes" id="UP000054321">
    <property type="component" value="Unassembled WGS sequence"/>
</dbReference>
<dbReference type="InterPro" id="IPR000182">
    <property type="entry name" value="GNAT_dom"/>
</dbReference>
<evidence type="ECO:0000313" key="3">
    <source>
        <dbReference type="Proteomes" id="UP000054321"/>
    </source>
</evidence>
<gene>
    <name evidence="2" type="ORF">OIDMADRAFT_52524</name>
</gene>
<dbReference type="CDD" id="cd04301">
    <property type="entry name" value="NAT_SF"/>
    <property type="match status" value="1"/>
</dbReference>
<dbReference type="InterPro" id="IPR016181">
    <property type="entry name" value="Acyl_CoA_acyltransferase"/>
</dbReference>
<dbReference type="InterPro" id="IPR052523">
    <property type="entry name" value="Trichothecene_AcTrans"/>
</dbReference>
<keyword evidence="3" id="KW-1185">Reference proteome</keyword>
<protein>
    <recommendedName>
        <fullName evidence="1">N-acetyltransferase domain-containing protein</fullName>
    </recommendedName>
</protein>
<dbReference type="PROSITE" id="PS51186">
    <property type="entry name" value="GNAT"/>
    <property type="match status" value="1"/>
</dbReference>
<dbReference type="InParanoid" id="A0A0C3CUP2"/>
<dbReference type="GO" id="GO:0016747">
    <property type="term" value="F:acyltransferase activity, transferring groups other than amino-acyl groups"/>
    <property type="evidence" value="ECO:0007669"/>
    <property type="project" value="InterPro"/>
</dbReference>
<feature type="domain" description="N-acetyltransferase" evidence="1">
    <location>
        <begin position="75"/>
        <end position="222"/>
    </location>
</feature>
<organism evidence="2 3">
    <name type="scientific">Oidiodendron maius (strain Zn)</name>
    <dbReference type="NCBI Taxonomy" id="913774"/>
    <lineage>
        <taxon>Eukaryota</taxon>
        <taxon>Fungi</taxon>
        <taxon>Dikarya</taxon>
        <taxon>Ascomycota</taxon>
        <taxon>Pezizomycotina</taxon>
        <taxon>Leotiomycetes</taxon>
        <taxon>Leotiomycetes incertae sedis</taxon>
        <taxon>Myxotrichaceae</taxon>
        <taxon>Oidiodendron</taxon>
    </lineage>
</organism>
<dbReference type="PANTHER" id="PTHR42791">
    <property type="entry name" value="GNAT FAMILY ACETYLTRANSFERASE"/>
    <property type="match status" value="1"/>
</dbReference>
<proteinExistence type="predicted"/>
<evidence type="ECO:0000259" key="1">
    <source>
        <dbReference type="PROSITE" id="PS51186"/>
    </source>
</evidence>
<dbReference type="HOGENOM" id="CLU_1245714_0_0_1"/>